<feature type="region of interest" description="Disordered" evidence="6">
    <location>
        <begin position="72"/>
        <end position="98"/>
    </location>
</feature>
<dbReference type="PANTHER" id="PTHR14969">
    <property type="entry name" value="SPHINGOSINE-1-PHOSPHATE PHOSPHOHYDROLASE"/>
    <property type="match status" value="1"/>
</dbReference>
<dbReference type="CDD" id="cd03382">
    <property type="entry name" value="PAP2_dolichyldiphosphatase"/>
    <property type="match status" value="1"/>
</dbReference>
<dbReference type="InterPro" id="IPR002125">
    <property type="entry name" value="CMP_dCMP_dom"/>
</dbReference>
<evidence type="ECO:0000256" key="5">
    <source>
        <dbReference type="ARBA" id="ARBA00023136"/>
    </source>
</evidence>
<keyword evidence="4 7" id="KW-1133">Transmembrane helix</keyword>
<evidence type="ECO:0000256" key="7">
    <source>
        <dbReference type="SAM" id="Phobius"/>
    </source>
</evidence>
<accession>A0AAJ5Z0S7</accession>
<evidence type="ECO:0000313" key="9">
    <source>
        <dbReference type="EMBL" id="WFD16830.1"/>
    </source>
</evidence>
<dbReference type="SUPFAM" id="SSF53927">
    <property type="entry name" value="Cytidine deaminase-like"/>
    <property type="match status" value="1"/>
</dbReference>
<dbReference type="GO" id="GO:0006139">
    <property type="term" value="P:nucleobase-containing compound metabolic process"/>
    <property type="evidence" value="ECO:0007669"/>
    <property type="project" value="UniProtKB-ARBA"/>
</dbReference>
<feature type="region of interest" description="Disordered" evidence="6">
    <location>
        <begin position="147"/>
        <end position="185"/>
    </location>
</feature>
<evidence type="ECO:0000256" key="2">
    <source>
        <dbReference type="ARBA" id="ARBA00022692"/>
    </source>
</evidence>
<dbReference type="InterPro" id="IPR000326">
    <property type="entry name" value="PAP2/HPO"/>
</dbReference>
<dbReference type="GO" id="GO:0016020">
    <property type="term" value="C:membrane"/>
    <property type="evidence" value="ECO:0007669"/>
    <property type="project" value="UniProtKB-SubCell"/>
</dbReference>
<dbReference type="Gene3D" id="3.40.140.10">
    <property type="entry name" value="Cytidine Deaminase, domain 2"/>
    <property type="match status" value="1"/>
</dbReference>
<feature type="transmembrane region" description="Helical" evidence="7">
    <location>
        <begin position="377"/>
        <end position="397"/>
    </location>
</feature>
<evidence type="ECO:0000259" key="8">
    <source>
        <dbReference type="PROSITE" id="PS51747"/>
    </source>
</evidence>
<evidence type="ECO:0000256" key="3">
    <source>
        <dbReference type="ARBA" id="ARBA00022801"/>
    </source>
</evidence>
<organism evidence="9 10">
    <name type="scientific">Malassezia arunalokei</name>
    <dbReference type="NCBI Taxonomy" id="1514897"/>
    <lineage>
        <taxon>Eukaryota</taxon>
        <taxon>Fungi</taxon>
        <taxon>Dikarya</taxon>
        <taxon>Basidiomycota</taxon>
        <taxon>Ustilaginomycotina</taxon>
        <taxon>Malasseziomycetes</taxon>
        <taxon>Malasseziales</taxon>
        <taxon>Malasseziaceae</taxon>
        <taxon>Malassezia</taxon>
    </lineage>
</organism>
<feature type="compositionally biased region" description="Pro residues" evidence="6">
    <location>
        <begin position="147"/>
        <end position="178"/>
    </location>
</feature>
<evidence type="ECO:0000256" key="1">
    <source>
        <dbReference type="ARBA" id="ARBA00004141"/>
    </source>
</evidence>
<gene>
    <name evidence="9" type="ORF">MARU1_002873</name>
</gene>
<evidence type="ECO:0000256" key="6">
    <source>
        <dbReference type="SAM" id="MobiDB-lite"/>
    </source>
</evidence>
<evidence type="ECO:0000256" key="4">
    <source>
        <dbReference type="ARBA" id="ARBA00022989"/>
    </source>
</evidence>
<dbReference type="GO" id="GO:0042392">
    <property type="term" value="F:sphingosine-1-phosphate phosphatase activity"/>
    <property type="evidence" value="ECO:0007669"/>
    <property type="project" value="TreeGrafter"/>
</dbReference>
<dbReference type="InterPro" id="IPR016193">
    <property type="entry name" value="Cytidine_deaminase-like"/>
</dbReference>
<keyword evidence="10" id="KW-1185">Reference proteome</keyword>
<feature type="domain" description="CMP/dCMP-type deaminase" evidence="8">
    <location>
        <begin position="460"/>
        <end position="603"/>
    </location>
</feature>
<dbReference type="SUPFAM" id="SSF48317">
    <property type="entry name" value="Acid phosphatase/Vanadium-dependent haloperoxidase"/>
    <property type="match status" value="1"/>
</dbReference>
<keyword evidence="5 7" id="KW-0472">Membrane</keyword>
<dbReference type="AlphaFoldDB" id="A0AAJ5Z0S7"/>
<keyword evidence="2 7" id="KW-0812">Transmembrane</keyword>
<reference evidence="9 10" key="1">
    <citation type="submission" date="2023-03" db="EMBL/GenBank/DDBJ databases">
        <title>Mating type loci evolution in Malassezia.</title>
        <authorList>
            <person name="Coelho M.A."/>
        </authorList>
    </citation>
    <scope>NUCLEOTIDE SEQUENCE [LARGE SCALE GENOMIC DNA]</scope>
    <source>
        <strain evidence="9 10">CBS 13387</strain>
    </source>
</reference>
<name>A0AAJ5Z0S7_9BASI</name>
<dbReference type="InterPro" id="IPR036938">
    <property type="entry name" value="PAP2/HPO_sf"/>
</dbReference>
<dbReference type="InterPro" id="IPR039667">
    <property type="entry name" value="Dolichyldiphosphatase_PAP2"/>
</dbReference>
<dbReference type="PROSITE" id="PS51747">
    <property type="entry name" value="CYT_DCMP_DEAMINASES_2"/>
    <property type="match status" value="1"/>
</dbReference>
<evidence type="ECO:0000313" key="10">
    <source>
        <dbReference type="Proteomes" id="UP001217582"/>
    </source>
</evidence>
<dbReference type="SMART" id="SM00014">
    <property type="entry name" value="acidPPc"/>
    <property type="match status" value="1"/>
</dbReference>
<dbReference type="Gene3D" id="1.20.144.10">
    <property type="entry name" value="Phosphatidic acid phosphatase type 2/haloperoxidase"/>
    <property type="match status" value="1"/>
</dbReference>
<protein>
    <recommendedName>
        <fullName evidence="8">CMP/dCMP-type deaminase domain-containing protein</fullName>
    </recommendedName>
</protein>
<dbReference type="Proteomes" id="UP001217582">
    <property type="component" value="Chromosome 5"/>
</dbReference>
<feature type="transmembrane region" description="Helical" evidence="7">
    <location>
        <begin position="239"/>
        <end position="262"/>
    </location>
</feature>
<dbReference type="Pfam" id="PF18785">
    <property type="entry name" value="Inv-AAD"/>
    <property type="match status" value="1"/>
</dbReference>
<dbReference type="EMBL" id="CP119920">
    <property type="protein sequence ID" value="WFD16830.1"/>
    <property type="molecule type" value="Genomic_DNA"/>
</dbReference>
<comment type="subcellular location">
    <subcellularLocation>
        <location evidence="1">Membrane</location>
        <topology evidence="1">Multi-pass membrane protein</topology>
    </subcellularLocation>
</comment>
<dbReference type="Pfam" id="PF01569">
    <property type="entry name" value="PAP2"/>
    <property type="match status" value="1"/>
</dbReference>
<sequence>MSVVRIVHSSVHTKRRDKPLRPPMLVLRPCEVADVSTHSSSEHSVPAAVLGDGGEVERYVYVARTLSPGRRAIQHGDQDVPRELWTRPLPPEPEAPPMRRSCSHGMLTAASHAPSDPVHAPTPQDVLDEWRQAFGAYTPPPVVVPAPPTRAPPRAPPSPIAVPPTPPPRLFRPRPSQPPDASVRDPVSWWQRPWSQRLRRHISTIHLGWGGQGRPASDDLAHLLTLDLTHVQYSARDPWGAYWALVTLSPVLILAVYVAAFLHRRDLIFVRVLLGHIGCEALNGRLKREIQEPRPTSVLGMGYGMPSSHAQFSGFFCAFWCWHIVAHWPRRDAGLVRGVWLRRAEQCASLALVLACTALTCYSRIHLMYHTADQVKVGVALGGAMGLVYYALTEWPVRRSRALRRLRVRALTLWPCRALRLRDEYLAWRSPMEHSYTQWMQAVAEAPASVPPPRFDASHPAHLRMMLLALQEADHADAVPTAFSVGCVLAVNGHALCRAPPFGRMEPLRLTTGYSRELPGNTHAEECAMEKLLRYCARTPHADAEARRREPLSLIMYTTMEPCSARLSGLMPCAKRILAFNERAPLTSAAWLADLAQDTYGAVMHTDLDTTVRPLRISVVVQGVGEPDDFVKCEASRLLRSSGVAVHVAVPTASPAELGLTCPPLRAVPLRVAPDAPRAWLQDACLRMARKGHASTTW</sequence>
<proteinExistence type="predicted"/>
<dbReference type="PANTHER" id="PTHR14969:SF59">
    <property type="entry name" value="DOLICHYLDIPHOSPHATASE"/>
    <property type="match status" value="1"/>
</dbReference>
<keyword evidence="3" id="KW-0378">Hydrolase</keyword>
<feature type="compositionally biased region" description="Basic and acidic residues" evidence="6">
    <location>
        <begin position="74"/>
        <end position="85"/>
    </location>
</feature>